<organism evidence="1 2">
    <name type="scientific">Paenibacillus donghaensis</name>
    <dbReference type="NCBI Taxonomy" id="414771"/>
    <lineage>
        <taxon>Bacteria</taxon>
        <taxon>Bacillati</taxon>
        <taxon>Bacillota</taxon>
        <taxon>Bacilli</taxon>
        <taxon>Bacillales</taxon>
        <taxon>Paenibacillaceae</taxon>
        <taxon>Paenibacillus</taxon>
    </lineage>
</organism>
<keyword evidence="2" id="KW-1185">Reference proteome</keyword>
<evidence type="ECO:0000313" key="2">
    <source>
        <dbReference type="Proteomes" id="UP000249890"/>
    </source>
</evidence>
<name>A0A2Z2KWT6_9BACL</name>
<sequence length="91" mass="10283">MEYFRRNTCTFAGIFCWLLLEARLVGWVIRLMDARWADYAGALGGITWLVSYRTNDCALNRTTLGAGEVTGWVGDRLTATRWANYAGARVE</sequence>
<dbReference type="EMBL" id="CP021780">
    <property type="protein sequence ID" value="ASA25981.1"/>
    <property type="molecule type" value="Genomic_DNA"/>
</dbReference>
<protein>
    <submittedName>
        <fullName evidence="1">Uncharacterized protein</fullName>
    </submittedName>
</protein>
<dbReference type="AlphaFoldDB" id="A0A2Z2KWT6"/>
<dbReference type="Proteomes" id="UP000249890">
    <property type="component" value="Chromosome"/>
</dbReference>
<accession>A0A2Z2KWT6</accession>
<dbReference type="KEGG" id="pdh:B9T62_37885"/>
<reference evidence="1 2" key="1">
    <citation type="submission" date="2017-06" db="EMBL/GenBank/DDBJ databases">
        <title>Complete genome sequence of Paenibacillus donghaensis KCTC 13049T isolated from East Sea sediment, South Korea.</title>
        <authorList>
            <person name="Jung B.K."/>
            <person name="Hong S.-J."/>
            <person name="Shin J.-H."/>
        </authorList>
    </citation>
    <scope>NUCLEOTIDE SEQUENCE [LARGE SCALE GENOMIC DNA]</scope>
    <source>
        <strain evidence="1 2">KCTC 13049</strain>
    </source>
</reference>
<proteinExistence type="predicted"/>
<evidence type="ECO:0000313" key="1">
    <source>
        <dbReference type="EMBL" id="ASA25981.1"/>
    </source>
</evidence>
<gene>
    <name evidence="1" type="ORF">B9T62_37885</name>
</gene>